<evidence type="ECO:0000313" key="3">
    <source>
        <dbReference type="Proteomes" id="UP001153555"/>
    </source>
</evidence>
<accession>A0A9N7MLK7</accession>
<evidence type="ECO:0000256" key="1">
    <source>
        <dbReference type="SAM" id="SignalP"/>
    </source>
</evidence>
<feature type="signal peptide" evidence="1">
    <location>
        <begin position="1"/>
        <end position="26"/>
    </location>
</feature>
<dbReference type="OrthoDB" id="903545at2759"/>
<sequence>MAYNRAYTLLLATMLVLAGSGPPTQAQDILLSGELCCTPTGNCPGQGVPGVLVSLNCTNTLGGGTIAVSQTRTSINGTFNATVPVLTNLLQGMPVNFTCLAGVRLPLNSTLCPVLSTTNGTLVATGNIVGRVPNATSTLIGCIVFRRFIQVLV</sequence>
<proteinExistence type="predicted"/>
<organism evidence="2 3">
    <name type="scientific">Striga hermonthica</name>
    <name type="common">Purple witchweed</name>
    <name type="synonym">Buchnera hermonthica</name>
    <dbReference type="NCBI Taxonomy" id="68872"/>
    <lineage>
        <taxon>Eukaryota</taxon>
        <taxon>Viridiplantae</taxon>
        <taxon>Streptophyta</taxon>
        <taxon>Embryophyta</taxon>
        <taxon>Tracheophyta</taxon>
        <taxon>Spermatophyta</taxon>
        <taxon>Magnoliopsida</taxon>
        <taxon>eudicotyledons</taxon>
        <taxon>Gunneridae</taxon>
        <taxon>Pentapetalae</taxon>
        <taxon>asterids</taxon>
        <taxon>lamiids</taxon>
        <taxon>Lamiales</taxon>
        <taxon>Orobanchaceae</taxon>
        <taxon>Buchnereae</taxon>
        <taxon>Striga</taxon>
    </lineage>
</organism>
<keyword evidence="3" id="KW-1185">Reference proteome</keyword>
<reference evidence="2" key="1">
    <citation type="submission" date="2019-12" db="EMBL/GenBank/DDBJ databases">
        <authorList>
            <person name="Scholes J."/>
        </authorList>
    </citation>
    <scope>NUCLEOTIDE SEQUENCE</scope>
</reference>
<dbReference type="Proteomes" id="UP001153555">
    <property type="component" value="Unassembled WGS sequence"/>
</dbReference>
<dbReference type="AlphaFoldDB" id="A0A9N7MLK7"/>
<keyword evidence="1" id="KW-0732">Signal</keyword>
<protein>
    <submittedName>
        <fullName evidence="2">Uncharacterized protein</fullName>
    </submittedName>
</protein>
<evidence type="ECO:0000313" key="2">
    <source>
        <dbReference type="EMBL" id="CAA0809794.1"/>
    </source>
</evidence>
<name>A0A9N7MLK7_STRHE</name>
<feature type="chain" id="PRO_5040118573" evidence="1">
    <location>
        <begin position="27"/>
        <end position="153"/>
    </location>
</feature>
<gene>
    <name evidence="2" type="ORF">SHERM_11705</name>
</gene>
<comment type="caution">
    <text evidence="2">The sequence shown here is derived from an EMBL/GenBank/DDBJ whole genome shotgun (WGS) entry which is preliminary data.</text>
</comment>
<dbReference type="EMBL" id="CACSLK010004199">
    <property type="protein sequence ID" value="CAA0809794.1"/>
    <property type="molecule type" value="Genomic_DNA"/>
</dbReference>